<dbReference type="FunFam" id="3.40.309.10:FF:000012">
    <property type="entry name" value="Betaine aldehyde dehydrogenase"/>
    <property type="match status" value="1"/>
</dbReference>
<dbReference type="EMBL" id="CAEZSF010000018">
    <property type="protein sequence ID" value="CAB4531088.1"/>
    <property type="molecule type" value="Genomic_DNA"/>
</dbReference>
<sequence>MSESTYRLTIGGESVEGAAGTYEIINPATEEVAGLAPEASVEQANAAVEAAAAAFESWSRTSPEERSALLDRAADLLDAHRDEIVPVLQAETGATMRVAKTMQFPQASARLRRYAKGALESPLIPLEPAVSATTPLAPGGLISAVANRAAVGVVTCITSYNFPMTNMAGKIGPALAMGNTVVVKPAPQDPLGVIRMVELMNEAGFPPGVINVVTGLDTAPSEAVVAHPLTDMVSFTGSTGVGQRIGAVCGAQMKRQLMELGGKGACIVFEDADLKAAIGGISSVWAFHSGQICTSPTRVIVHRSVYDHLVGGLTQAIGHLKVGDPLERDTVVGPVISSAHRDRIEGYIATGVSEGATIAAGGSRPDMERGFYVAPTLLVDCTNQMTPVREELFGPVVVVVPFDDEDEAIAIANDSDYGLYSYVFSKDASRAWNVARRLRSGNVGINTMQRNNEAPFGGFKQSGVGRDGGRFGLYAYSELQSIVWPG</sequence>
<accession>A0A6J6S325</accession>
<evidence type="ECO:0000313" key="6">
    <source>
        <dbReference type="EMBL" id="CAB4888244.1"/>
    </source>
</evidence>
<keyword evidence="2" id="KW-0560">Oxidoreductase</keyword>
<dbReference type="PANTHER" id="PTHR11699">
    <property type="entry name" value="ALDEHYDE DEHYDROGENASE-RELATED"/>
    <property type="match status" value="1"/>
</dbReference>
<evidence type="ECO:0000256" key="2">
    <source>
        <dbReference type="ARBA" id="ARBA00023002"/>
    </source>
</evidence>
<dbReference type="Gene3D" id="3.40.309.10">
    <property type="entry name" value="Aldehyde Dehydrogenase, Chain A, domain 2"/>
    <property type="match status" value="1"/>
</dbReference>
<evidence type="ECO:0000256" key="1">
    <source>
        <dbReference type="ARBA" id="ARBA00009986"/>
    </source>
</evidence>
<dbReference type="InterPro" id="IPR016161">
    <property type="entry name" value="Ald_DH/histidinol_DH"/>
</dbReference>
<dbReference type="InterPro" id="IPR016163">
    <property type="entry name" value="Ald_DH_C"/>
</dbReference>
<feature type="domain" description="Aldehyde dehydrogenase" evidence="3">
    <location>
        <begin position="16"/>
        <end position="482"/>
    </location>
</feature>
<name>A0A6J6S325_9ZZZZ</name>
<dbReference type="FunFam" id="3.40.605.10:FF:000007">
    <property type="entry name" value="NAD/NADP-dependent betaine aldehyde dehydrogenase"/>
    <property type="match status" value="1"/>
</dbReference>
<dbReference type="EMBL" id="CAFBMG010000001">
    <property type="protein sequence ID" value="CAB4888244.1"/>
    <property type="molecule type" value="Genomic_DNA"/>
</dbReference>
<dbReference type="AlphaFoldDB" id="A0A6J6S325"/>
<dbReference type="InterPro" id="IPR016162">
    <property type="entry name" value="Ald_DH_N"/>
</dbReference>
<reference evidence="5" key="1">
    <citation type="submission" date="2020-05" db="EMBL/GenBank/DDBJ databases">
        <authorList>
            <person name="Chiriac C."/>
            <person name="Salcher M."/>
            <person name="Ghai R."/>
            <person name="Kavagutti S V."/>
        </authorList>
    </citation>
    <scope>NUCLEOTIDE SEQUENCE</scope>
</reference>
<dbReference type="GO" id="GO:0016620">
    <property type="term" value="F:oxidoreductase activity, acting on the aldehyde or oxo group of donors, NAD or NADP as acceptor"/>
    <property type="evidence" value="ECO:0007669"/>
    <property type="project" value="InterPro"/>
</dbReference>
<protein>
    <submittedName>
        <fullName evidence="5">Unannotated protein</fullName>
    </submittedName>
</protein>
<dbReference type="InterPro" id="IPR015590">
    <property type="entry name" value="Aldehyde_DH_dom"/>
</dbReference>
<dbReference type="SUPFAM" id="SSF53720">
    <property type="entry name" value="ALDH-like"/>
    <property type="match status" value="1"/>
</dbReference>
<dbReference type="Gene3D" id="3.40.605.10">
    <property type="entry name" value="Aldehyde Dehydrogenase, Chain A, domain 1"/>
    <property type="match status" value="1"/>
</dbReference>
<evidence type="ECO:0000313" key="4">
    <source>
        <dbReference type="EMBL" id="CAB4531088.1"/>
    </source>
</evidence>
<dbReference type="Pfam" id="PF00171">
    <property type="entry name" value="Aldedh"/>
    <property type="match status" value="1"/>
</dbReference>
<gene>
    <name evidence="4" type="ORF">UFOPK1358_00345</name>
    <name evidence="5" type="ORF">UFOPK2766_00207</name>
    <name evidence="6" type="ORF">UFOPK3519_00008</name>
</gene>
<proteinExistence type="inferred from homology"/>
<dbReference type="EMBL" id="CAEZYU010000005">
    <property type="protein sequence ID" value="CAB4729390.1"/>
    <property type="molecule type" value="Genomic_DNA"/>
</dbReference>
<comment type="similarity">
    <text evidence="1">Belongs to the aldehyde dehydrogenase family.</text>
</comment>
<evidence type="ECO:0000259" key="3">
    <source>
        <dbReference type="Pfam" id="PF00171"/>
    </source>
</evidence>
<evidence type="ECO:0000313" key="5">
    <source>
        <dbReference type="EMBL" id="CAB4729390.1"/>
    </source>
</evidence>
<organism evidence="5">
    <name type="scientific">freshwater metagenome</name>
    <dbReference type="NCBI Taxonomy" id="449393"/>
    <lineage>
        <taxon>unclassified sequences</taxon>
        <taxon>metagenomes</taxon>
        <taxon>ecological metagenomes</taxon>
    </lineage>
</organism>